<evidence type="ECO:0000256" key="1">
    <source>
        <dbReference type="ARBA" id="ARBA00008936"/>
    </source>
</evidence>
<dbReference type="Proteomes" id="UP000253208">
    <property type="component" value="Unassembled WGS sequence"/>
</dbReference>
<dbReference type="EMBL" id="PSQG01000005">
    <property type="protein sequence ID" value="RCH45191.1"/>
    <property type="molecule type" value="Genomic_DNA"/>
</dbReference>
<dbReference type="GO" id="GO:0005524">
    <property type="term" value="F:ATP binding"/>
    <property type="evidence" value="ECO:0007669"/>
    <property type="project" value="UniProtKB-UniRule"/>
</dbReference>
<evidence type="ECO:0000259" key="6">
    <source>
        <dbReference type="Pfam" id="PF02874"/>
    </source>
</evidence>
<keyword evidence="8" id="KW-0378">Hydrolase</keyword>
<dbReference type="Pfam" id="PF22919">
    <property type="entry name" value="ATP-synt_VA_C"/>
    <property type="match status" value="1"/>
</dbReference>
<evidence type="ECO:0000313" key="8">
    <source>
        <dbReference type="EMBL" id="RCH45191.1"/>
    </source>
</evidence>
<organism evidence="8 9">
    <name type="scientific">Blautia obeum</name>
    <dbReference type="NCBI Taxonomy" id="40520"/>
    <lineage>
        <taxon>Bacteria</taxon>
        <taxon>Bacillati</taxon>
        <taxon>Bacillota</taxon>
        <taxon>Clostridia</taxon>
        <taxon>Lachnospirales</taxon>
        <taxon>Lachnospiraceae</taxon>
        <taxon>Blautia</taxon>
    </lineage>
</organism>
<protein>
    <recommendedName>
        <fullName evidence="4">V-type ATP synthase beta chain</fullName>
    </recommendedName>
    <alternativeName>
        <fullName evidence="4">V-ATPase subunit B</fullName>
    </alternativeName>
</protein>
<gene>
    <name evidence="4" type="primary">atpB</name>
    <name evidence="8" type="ORF">C4886_04590</name>
</gene>
<accession>A0A367G5F0</accession>
<dbReference type="GO" id="GO:0016787">
    <property type="term" value="F:hydrolase activity"/>
    <property type="evidence" value="ECO:0007669"/>
    <property type="project" value="UniProtKB-KW"/>
</dbReference>
<dbReference type="PROSITE" id="PS00152">
    <property type="entry name" value="ATPASE_ALPHA_BETA"/>
    <property type="match status" value="1"/>
</dbReference>
<keyword evidence="3 4" id="KW-0406">Ion transport</keyword>
<dbReference type="GO" id="GO:0042777">
    <property type="term" value="P:proton motive force-driven plasma membrane ATP synthesis"/>
    <property type="evidence" value="ECO:0007669"/>
    <property type="project" value="UniProtKB-UniRule"/>
</dbReference>
<dbReference type="Gene3D" id="3.40.50.12240">
    <property type="match status" value="1"/>
</dbReference>
<dbReference type="InterPro" id="IPR004100">
    <property type="entry name" value="ATPase_F1/V1/A1_a/bsu_N"/>
</dbReference>
<evidence type="ECO:0000256" key="3">
    <source>
        <dbReference type="ARBA" id="ARBA00023065"/>
    </source>
</evidence>
<dbReference type="InterPro" id="IPR022879">
    <property type="entry name" value="V-ATPase_su_B/beta"/>
</dbReference>
<keyword evidence="4" id="KW-0375">Hydrogen ion transport</keyword>
<dbReference type="GO" id="GO:0046933">
    <property type="term" value="F:proton-transporting ATP synthase activity, rotational mechanism"/>
    <property type="evidence" value="ECO:0007669"/>
    <property type="project" value="UniProtKB-UniRule"/>
</dbReference>
<evidence type="ECO:0000313" key="9">
    <source>
        <dbReference type="Proteomes" id="UP000253208"/>
    </source>
</evidence>
<comment type="similarity">
    <text evidence="1 4">Belongs to the ATPase alpha/beta chains family.</text>
</comment>
<dbReference type="InterPro" id="IPR020003">
    <property type="entry name" value="ATPase_a/bsu_AS"/>
</dbReference>
<sequence>MPKEYRTIQEVAGPLMLVRGVEDVAFDELGEIELADGETRRCRVLEIDGSNALVQLFESSTGINLSNSKVRFLGRSMELGVSGDMLGRVFDGLGRPIDDGPEILPEERRDINGLPMNPAARSYPEEFIQTGVSAIDGLNTLVRGQKLPIFSASGLPHAQLAAQIARQAKVRGKDEQFAVVFAAMGITFEESNFFVESFKETGAIDRTVLFVNLANDPAVERIATPRMALTAAEYLAFEKDMHVLVILTDITNYADALREVSAARKEVPGRRGYPGYMYTDLASLYERAGRQKGKSGSITMVPILTMPEDDKTHPIPDLTGYITEGQIILSRELYRKGITPPIDVLPSLSRLKDKGIGEGKTRADHANTMNQLFAAYARGKEAKELMTILGEAALSDIDLIYAKFADAFEKEYVSQGYQANRDIEETLAIGWKLLSILPRSELKRIDDKFLDQYYGKV</sequence>
<feature type="domain" description="ATPase F1/V1/A1 complex alpha/beta subunit nucleotide-binding" evidence="5">
    <location>
        <begin position="131"/>
        <end position="349"/>
    </location>
</feature>
<dbReference type="SUPFAM" id="SSF52540">
    <property type="entry name" value="P-loop containing nucleoside triphosphate hydrolases"/>
    <property type="match status" value="1"/>
</dbReference>
<evidence type="ECO:0000259" key="5">
    <source>
        <dbReference type="Pfam" id="PF00006"/>
    </source>
</evidence>
<evidence type="ECO:0000256" key="2">
    <source>
        <dbReference type="ARBA" id="ARBA00022448"/>
    </source>
</evidence>
<dbReference type="CDD" id="cd01135">
    <property type="entry name" value="V_A-ATPase_B"/>
    <property type="match status" value="1"/>
</dbReference>
<dbReference type="CDD" id="cd18118">
    <property type="entry name" value="ATP-synt_V_A-type_beta_N"/>
    <property type="match status" value="1"/>
</dbReference>
<dbReference type="InterPro" id="IPR027417">
    <property type="entry name" value="P-loop_NTPase"/>
</dbReference>
<dbReference type="InterPro" id="IPR055190">
    <property type="entry name" value="ATP-synt_VA_C"/>
</dbReference>
<dbReference type="Pfam" id="PF00006">
    <property type="entry name" value="ATP-synt_ab"/>
    <property type="match status" value="1"/>
</dbReference>
<evidence type="ECO:0000256" key="4">
    <source>
        <dbReference type="HAMAP-Rule" id="MF_00310"/>
    </source>
</evidence>
<dbReference type="RefSeq" id="WP_015526254.1">
    <property type="nucleotide sequence ID" value="NZ_PSQG01000005.1"/>
</dbReference>
<dbReference type="CDD" id="cd18112">
    <property type="entry name" value="ATP-synt_V_A-type_beta_C"/>
    <property type="match status" value="1"/>
</dbReference>
<proteinExistence type="inferred from homology"/>
<dbReference type="PANTHER" id="PTHR43389">
    <property type="entry name" value="V-TYPE PROTON ATPASE SUBUNIT B"/>
    <property type="match status" value="1"/>
</dbReference>
<feature type="domain" description="ATPase F1/V1/A1 complex alpha/beta subunit N-terminal" evidence="6">
    <location>
        <begin position="8"/>
        <end position="74"/>
    </location>
</feature>
<reference evidence="8 9" key="1">
    <citation type="submission" date="2018-02" db="EMBL/GenBank/DDBJ databases">
        <title>Complete genome sequencing of Faecalibacterium prausnitzii strains isolated from the human gut.</title>
        <authorList>
            <person name="Fitzgerald B.C."/>
            <person name="Shkoporov A.N."/>
            <person name="Ross P.R."/>
            <person name="Hill C."/>
        </authorList>
    </citation>
    <scope>NUCLEOTIDE SEQUENCE [LARGE SCALE GENOMIC DNA]</scope>
    <source>
        <strain evidence="8 9">APC942/31-1</strain>
    </source>
</reference>
<dbReference type="PANTHER" id="PTHR43389:SF4">
    <property type="entry name" value="V-TYPE PROTON ATPASE SUBUNIT B"/>
    <property type="match status" value="1"/>
</dbReference>
<dbReference type="NCBIfam" id="NF003235">
    <property type="entry name" value="PRK04196.1"/>
    <property type="match status" value="1"/>
</dbReference>
<feature type="domain" description="ATP synthase A/B type C-terminal" evidence="7">
    <location>
        <begin position="354"/>
        <end position="454"/>
    </location>
</feature>
<dbReference type="InterPro" id="IPR000194">
    <property type="entry name" value="ATPase_F1/V1/A1_a/bsu_nucl-bd"/>
</dbReference>
<comment type="caution">
    <text evidence="8">The sequence shown here is derived from an EMBL/GenBank/DDBJ whole genome shotgun (WGS) entry which is preliminary data.</text>
</comment>
<comment type="function">
    <text evidence="4">Produces ATP from ADP in the presence of a proton gradient across the membrane. The V-type beta chain is a regulatory subunit.</text>
</comment>
<dbReference type="PIRSF" id="PIRSF039114">
    <property type="entry name" value="V-ATPsynth_beta/V-ATPase_B"/>
    <property type="match status" value="1"/>
</dbReference>
<keyword evidence="4" id="KW-0066">ATP synthesis</keyword>
<dbReference type="HAMAP" id="MF_00310">
    <property type="entry name" value="ATP_synth_B_arch"/>
    <property type="match status" value="1"/>
</dbReference>
<dbReference type="Pfam" id="PF02874">
    <property type="entry name" value="ATP-synt_ab_N"/>
    <property type="match status" value="1"/>
</dbReference>
<evidence type="ECO:0000259" key="7">
    <source>
        <dbReference type="Pfam" id="PF22919"/>
    </source>
</evidence>
<dbReference type="AlphaFoldDB" id="A0A367G5F0"/>
<keyword evidence="2 4" id="KW-0813">Transport</keyword>
<name>A0A367G5F0_9FIRM</name>